<evidence type="ECO:0000313" key="1">
    <source>
        <dbReference type="EMBL" id="MBP2355424.1"/>
    </source>
</evidence>
<gene>
    <name evidence="1" type="ORF">JOF29_006534</name>
</gene>
<proteinExistence type="predicted"/>
<evidence type="ECO:0000313" key="2">
    <source>
        <dbReference type="Proteomes" id="UP000755585"/>
    </source>
</evidence>
<name>A0ABS4UUU6_9ACTN</name>
<keyword evidence="2" id="KW-1185">Reference proteome</keyword>
<accession>A0ABS4UUU6</accession>
<sequence length="42" mass="4395">MIDSTDSGRRKACSQYGGTLSIVQGDADLSVPGNSGYVRKTC</sequence>
<protein>
    <submittedName>
        <fullName evidence="1">Uncharacterized protein</fullName>
    </submittedName>
</protein>
<organism evidence="1 2">
    <name type="scientific">Kribbella aluminosa</name>
    <dbReference type="NCBI Taxonomy" id="416017"/>
    <lineage>
        <taxon>Bacteria</taxon>
        <taxon>Bacillati</taxon>
        <taxon>Actinomycetota</taxon>
        <taxon>Actinomycetes</taxon>
        <taxon>Propionibacteriales</taxon>
        <taxon>Kribbellaceae</taxon>
        <taxon>Kribbella</taxon>
    </lineage>
</organism>
<comment type="caution">
    <text evidence="1">The sequence shown here is derived from an EMBL/GenBank/DDBJ whole genome shotgun (WGS) entry which is preliminary data.</text>
</comment>
<dbReference type="RefSeq" id="WP_281067447.1">
    <property type="nucleotide sequence ID" value="NZ_BAAAVU010000017.1"/>
</dbReference>
<reference evidence="1 2" key="1">
    <citation type="submission" date="2021-03" db="EMBL/GenBank/DDBJ databases">
        <title>Sequencing the genomes of 1000 actinobacteria strains.</title>
        <authorList>
            <person name="Klenk H.-P."/>
        </authorList>
    </citation>
    <scope>NUCLEOTIDE SEQUENCE [LARGE SCALE GENOMIC DNA]</scope>
    <source>
        <strain evidence="1 2">DSM 18824</strain>
    </source>
</reference>
<dbReference type="EMBL" id="JAGINT010000002">
    <property type="protein sequence ID" value="MBP2355424.1"/>
    <property type="molecule type" value="Genomic_DNA"/>
</dbReference>
<dbReference type="Proteomes" id="UP000755585">
    <property type="component" value="Unassembled WGS sequence"/>
</dbReference>